<comment type="caution">
    <text evidence="2">The sequence shown here is derived from an EMBL/GenBank/DDBJ whole genome shotgun (WGS) entry which is preliminary data.</text>
</comment>
<name>A0A8S9IUN2_BRACR</name>
<feature type="compositionally biased region" description="Basic residues" evidence="1">
    <location>
        <begin position="155"/>
        <end position="170"/>
    </location>
</feature>
<evidence type="ECO:0000256" key="1">
    <source>
        <dbReference type="SAM" id="MobiDB-lite"/>
    </source>
</evidence>
<protein>
    <submittedName>
        <fullName evidence="2">Uncharacterized protein</fullName>
    </submittedName>
</protein>
<accession>A0A8S9IUN2</accession>
<evidence type="ECO:0000313" key="2">
    <source>
        <dbReference type="EMBL" id="KAF2573345.1"/>
    </source>
</evidence>
<proteinExistence type="predicted"/>
<dbReference type="EMBL" id="QGKY02001015">
    <property type="protein sequence ID" value="KAF2573345.1"/>
    <property type="molecule type" value="Genomic_DNA"/>
</dbReference>
<dbReference type="AlphaFoldDB" id="A0A8S9IUN2"/>
<gene>
    <name evidence="2" type="ORF">F2Q70_00004306</name>
</gene>
<dbReference type="InterPro" id="IPR021109">
    <property type="entry name" value="Peptidase_aspartic_dom_sf"/>
</dbReference>
<sequence length="189" mass="21590">MAIDTTELLGLKMEPSQDSFTFVDNSKANSASIIKNVKVEIGECIIPVDFHVVEIKSGKTSSRLFGRAFMATMGAVCDLKRNKMCLTNVDERVFYDHVEKKKSEEFISCIETCLKIHHIHLIQIASLQNQLHHRSTFSLQHRSTGYLENRSTFNHPHRLTPSKFHNRPRLKSLSLGEGVGRGRSKRRRI</sequence>
<dbReference type="Gene3D" id="2.40.70.10">
    <property type="entry name" value="Acid Proteases"/>
    <property type="match status" value="1"/>
</dbReference>
<feature type="region of interest" description="Disordered" evidence="1">
    <location>
        <begin position="150"/>
        <end position="189"/>
    </location>
</feature>
<organism evidence="2">
    <name type="scientific">Brassica cretica</name>
    <name type="common">Mustard</name>
    <dbReference type="NCBI Taxonomy" id="69181"/>
    <lineage>
        <taxon>Eukaryota</taxon>
        <taxon>Viridiplantae</taxon>
        <taxon>Streptophyta</taxon>
        <taxon>Embryophyta</taxon>
        <taxon>Tracheophyta</taxon>
        <taxon>Spermatophyta</taxon>
        <taxon>Magnoliopsida</taxon>
        <taxon>eudicotyledons</taxon>
        <taxon>Gunneridae</taxon>
        <taxon>Pentapetalae</taxon>
        <taxon>rosids</taxon>
        <taxon>malvids</taxon>
        <taxon>Brassicales</taxon>
        <taxon>Brassicaceae</taxon>
        <taxon>Brassiceae</taxon>
        <taxon>Brassica</taxon>
    </lineage>
</organism>
<reference evidence="2" key="1">
    <citation type="submission" date="2019-12" db="EMBL/GenBank/DDBJ databases">
        <title>Genome sequencing and annotation of Brassica cretica.</title>
        <authorList>
            <person name="Studholme D.J."/>
            <person name="Sarris P.F."/>
        </authorList>
    </citation>
    <scope>NUCLEOTIDE SEQUENCE</scope>
    <source>
        <strain evidence="2">PFS-102/07</strain>
        <tissue evidence="2">Leaf</tissue>
    </source>
</reference>